<evidence type="ECO:0000256" key="1">
    <source>
        <dbReference type="ARBA" id="ARBA00022723"/>
    </source>
</evidence>
<dbReference type="PROSITE" id="PS51843">
    <property type="entry name" value="NR_LBD"/>
    <property type="match status" value="1"/>
</dbReference>
<keyword evidence="2" id="KW-0863">Zinc-finger</keyword>
<accession>A0A1I7T9L6</accession>
<dbReference type="SMART" id="SM00430">
    <property type="entry name" value="HOLI"/>
    <property type="match status" value="1"/>
</dbReference>
<dbReference type="AlphaFoldDB" id="A0A1I7T9L6"/>
<keyword evidence="12" id="KW-1185">Reference proteome</keyword>
<dbReference type="GO" id="GO:0043565">
    <property type="term" value="F:sequence-specific DNA binding"/>
    <property type="evidence" value="ECO:0007669"/>
    <property type="project" value="InterPro"/>
</dbReference>
<keyword evidence="4" id="KW-0805">Transcription regulation</keyword>
<evidence type="ECO:0000256" key="8">
    <source>
        <dbReference type="ARBA" id="ARBA00023242"/>
    </source>
</evidence>
<dbReference type="InterPro" id="IPR000536">
    <property type="entry name" value="Nucl_hrmn_rcpt_lig-bd"/>
</dbReference>
<dbReference type="Pfam" id="PF00104">
    <property type="entry name" value="Hormone_recep"/>
    <property type="match status" value="1"/>
</dbReference>
<feature type="compositionally biased region" description="Low complexity" evidence="9">
    <location>
        <begin position="124"/>
        <end position="141"/>
    </location>
</feature>
<keyword evidence="5" id="KW-0238">DNA-binding</keyword>
<dbReference type="PROSITE" id="PS51030">
    <property type="entry name" value="NUCLEAR_REC_DBD_2"/>
    <property type="match status" value="1"/>
</dbReference>
<dbReference type="CDD" id="cd06157">
    <property type="entry name" value="NR_LBD"/>
    <property type="match status" value="1"/>
</dbReference>
<sequence length="404" mass="47092">MTSNCMVCDGTSAQYHFGATVCRACAAFFRRYVNTKKLTILCNCLAKKGEKKIEFRKLRKHRIIFIKIESAETQVGDPYLISESQYPCRLCRMKKCIAVGMERSKVQGPRDINNPLKRKMIEGSSSSSSSPSSSSSSLSPVSFNSQIEYGITFRTMEILNLIAKNYRNLEITRSTIFNMNHEKNVLGVNLYELSLEVKTDTKLLWKLCETTFPEFNRLNQNDKKILFYNFYAKWSILEVAMFSAKYNDPHNFYSPSGAIATSINDFYCNTVREKSVLSEEEIIRIFEPYWTYHFQNVINPFVKLKFDEIENMALFGLMLWDAGYVNISEELGATCHAMRKLICRELKSYHEENRMMSNRFFETLDTLNMVEKAENKCQEEIELCGIYNFEVDEDMKNIIMWQKY</sequence>
<protein>
    <submittedName>
        <fullName evidence="13">NR LBD domain-containing protein</fullName>
    </submittedName>
</protein>
<dbReference type="InterPro" id="IPR035500">
    <property type="entry name" value="NHR-like_dom_sf"/>
</dbReference>
<feature type="domain" description="NR LBD" evidence="11">
    <location>
        <begin position="157"/>
        <end position="403"/>
    </location>
</feature>
<feature type="region of interest" description="Disordered" evidence="9">
    <location>
        <begin position="108"/>
        <end position="141"/>
    </location>
</feature>
<evidence type="ECO:0000256" key="7">
    <source>
        <dbReference type="ARBA" id="ARBA00023170"/>
    </source>
</evidence>
<dbReference type="Gene3D" id="3.30.50.10">
    <property type="entry name" value="Erythroid Transcription Factor GATA-1, subunit A"/>
    <property type="match status" value="1"/>
</dbReference>
<keyword evidence="6" id="KW-0804">Transcription</keyword>
<evidence type="ECO:0000256" key="5">
    <source>
        <dbReference type="ARBA" id="ARBA00023125"/>
    </source>
</evidence>
<dbReference type="GO" id="GO:0003700">
    <property type="term" value="F:DNA-binding transcription factor activity"/>
    <property type="evidence" value="ECO:0007669"/>
    <property type="project" value="InterPro"/>
</dbReference>
<name>A0A1I7T9L6_9PELO</name>
<feature type="domain" description="Nuclear receptor" evidence="10">
    <location>
        <begin position="2"/>
        <end position="108"/>
    </location>
</feature>
<dbReference type="PANTHER" id="PTHR46800">
    <property type="entry name" value="NUCLEAR HORMONE RECEPTOR FAMILY-RELATED-RELATED"/>
    <property type="match status" value="1"/>
</dbReference>
<dbReference type="Pfam" id="PF00105">
    <property type="entry name" value="zf-C4"/>
    <property type="match status" value="1"/>
</dbReference>
<dbReference type="SUPFAM" id="SSF57716">
    <property type="entry name" value="Glucocorticoid receptor-like (DNA-binding domain)"/>
    <property type="match status" value="1"/>
</dbReference>
<evidence type="ECO:0000259" key="10">
    <source>
        <dbReference type="PROSITE" id="PS51030"/>
    </source>
</evidence>
<reference evidence="13" key="1">
    <citation type="submission" date="2016-11" db="UniProtKB">
        <authorList>
            <consortium name="WormBaseParasite"/>
        </authorList>
    </citation>
    <scope>IDENTIFICATION</scope>
</reference>
<dbReference type="Gene3D" id="1.10.565.10">
    <property type="entry name" value="Retinoid X Receptor"/>
    <property type="match status" value="1"/>
</dbReference>
<dbReference type="eggNOG" id="KOG3575">
    <property type="taxonomic scope" value="Eukaryota"/>
</dbReference>
<dbReference type="SMART" id="SM00399">
    <property type="entry name" value="ZnF_C4"/>
    <property type="match status" value="1"/>
</dbReference>
<dbReference type="SUPFAM" id="SSF48508">
    <property type="entry name" value="Nuclear receptor ligand-binding domain"/>
    <property type="match status" value="1"/>
</dbReference>
<evidence type="ECO:0000313" key="12">
    <source>
        <dbReference type="Proteomes" id="UP000095282"/>
    </source>
</evidence>
<evidence type="ECO:0000256" key="9">
    <source>
        <dbReference type="SAM" id="MobiDB-lite"/>
    </source>
</evidence>
<evidence type="ECO:0000256" key="4">
    <source>
        <dbReference type="ARBA" id="ARBA00023015"/>
    </source>
</evidence>
<evidence type="ECO:0000256" key="3">
    <source>
        <dbReference type="ARBA" id="ARBA00022833"/>
    </source>
</evidence>
<dbReference type="GO" id="GO:0008270">
    <property type="term" value="F:zinc ion binding"/>
    <property type="evidence" value="ECO:0007669"/>
    <property type="project" value="UniProtKB-KW"/>
</dbReference>
<keyword evidence="3" id="KW-0862">Zinc</keyword>
<keyword evidence="1" id="KW-0479">Metal-binding</keyword>
<evidence type="ECO:0000259" key="11">
    <source>
        <dbReference type="PROSITE" id="PS51843"/>
    </source>
</evidence>
<dbReference type="PANTHER" id="PTHR46800:SF3">
    <property type="entry name" value="NUCLEAR HORMONE RECEPTOR FAMILY"/>
    <property type="match status" value="1"/>
</dbReference>
<dbReference type="InterPro" id="IPR013088">
    <property type="entry name" value="Znf_NHR/GATA"/>
</dbReference>
<dbReference type="InterPro" id="IPR001628">
    <property type="entry name" value="Znf_hrmn_rcpt"/>
</dbReference>
<evidence type="ECO:0000256" key="6">
    <source>
        <dbReference type="ARBA" id="ARBA00023163"/>
    </source>
</evidence>
<organism evidence="12 13">
    <name type="scientific">Caenorhabditis tropicalis</name>
    <dbReference type="NCBI Taxonomy" id="1561998"/>
    <lineage>
        <taxon>Eukaryota</taxon>
        <taxon>Metazoa</taxon>
        <taxon>Ecdysozoa</taxon>
        <taxon>Nematoda</taxon>
        <taxon>Chromadorea</taxon>
        <taxon>Rhabditida</taxon>
        <taxon>Rhabditina</taxon>
        <taxon>Rhabditomorpha</taxon>
        <taxon>Rhabditoidea</taxon>
        <taxon>Rhabditidae</taxon>
        <taxon>Peloderinae</taxon>
        <taxon>Caenorhabditis</taxon>
    </lineage>
</organism>
<proteinExistence type="predicted"/>
<dbReference type="InterPro" id="IPR042936">
    <property type="entry name" value="Nhr-150"/>
</dbReference>
<dbReference type="Proteomes" id="UP000095282">
    <property type="component" value="Unplaced"/>
</dbReference>
<evidence type="ECO:0000313" key="13">
    <source>
        <dbReference type="WBParaSite" id="Csp11.Scaffold556.g3776.t2"/>
    </source>
</evidence>
<dbReference type="WBParaSite" id="Csp11.Scaffold556.g3776.t2">
    <property type="protein sequence ID" value="Csp11.Scaffold556.g3776.t2"/>
    <property type="gene ID" value="Csp11.Scaffold556.g3776"/>
</dbReference>
<keyword evidence="8" id="KW-0539">Nucleus</keyword>
<keyword evidence="7" id="KW-0675">Receptor</keyword>
<dbReference type="PRINTS" id="PR00047">
    <property type="entry name" value="STROIDFINGER"/>
</dbReference>
<evidence type="ECO:0000256" key="2">
    <source>
        <dbReference type="ARBA" id="ARBA00022771"/>
    </source>
</evidence>
<dbReference type="STRING" id="1561998.A0A1I7T9L6"/>